<dbReference type="EMBL" id="CAKOFQ010006683">
    <property type="protein sequence ID" value="CAH1959684.1"/>
    <property type="molecule type" value="Genomic_DNA"/>
</dbReference>
<comment type="caution">
    <text evidence="1">The sequence shown here is derived from an EMBL/GenBank/DDBJ whole genome shotgun (WGS) entry which is preliminary data.</text>
</comment>
<dbReference type="AlphaFoldDB" id="A0A9P0NZY5"/>
<evidence type="ECO:0000313" key="1">
    <source>
        <dbReference type="EMBL" id="CAH1959684.1"/>
    </source>
</evidence>
<dbReference type="Proteomes" id="UP001152888">
    <property type="component" value="Unassembled WGS sequence"/>
</dbReference>
<sequence length="49" mass="5699">MANRWKPCHMLGEISGESKKLNGYSSIVGTYWALNIRLPQEKIQILYYP</sequence>
<keyword evidence="2" id="KW-1185">Reference proteome</keyword>
<gene>
    <name evidence="1" type="ORF">ACAOBT_LOCUS3309</name>
</gene>
<organism evidence="1 2">
    <name type="scientific">Acanthoscelides obtectus</name>
    <name type="common">Bean weevil</name>
    <name type="synonym">Bruchus obtectus</name>
    <dbReference type="NCBI Taxonomy" id="200917"/>
    <lineage>
        <taxon>Eukaryota</taxon>
        <taxon>Metazoa</taxon>
        <taxon>Ecdysozoa</taxon>
        <taxon>Arthropoda</taxon>
        <taxon>Hexapoda</taxon>
        <taxon>Insecta</taxon>
        <taxon>Pterygota</taxon>
        <taxon>Neoptera</taxon>
        <taxon>Endopterygota</taxon>
        <taxon>Coleoptera</taxon>
        <taxon>Polyphaga</taxon>
        <taxon>Cucujiformia</taxon>
        <taxon>Chrysomeloidea</taxon>
        <taxon>Chrysomelidae</taxon>
        <taxon>Bruchinae</taxon>
        <taxon>Bruchini</taxon>
        <taxon>Acanthoscelides</taxon>
    </lineage>
</organism>
<evidence type="ECO:0000313" key="2">
    <source>
        <dbReference type="Proteomes" id="UP001152888"/>
    </source>
</evidence>
<name>A0A9P0NZY5_ACAOB</name>
<reference evidence="1" key="1">
    <citation type="submission" date="2022-03" db="EMBL/GenBank/DDBJ databases">
        <authorList>
            <person name="Sayadi A."/>
        </authorList>
    </citation>
    <scope>NUCLEOTIDE SEQUENCE</scope>
</reference>
<proteinExistence type="predicted"/>
<accession>A0A9P0NZY5</accession>
<protein>
    <submittedName>
        <fullName evidence="1">Uncharacterized protein</fullName>
    </submittedName>
</protein>